<protein>
    <recommendedName>
        <fullName evidence="3">Pre-mRNA-splicing factor 18</fullName>
    </recommendedName>
</protein>
<dbReference type="EMBL" id="JBBNAF010000003">
    <property type="protein sequence ID" value="KAK9161128.1"/>
    <property type="molecule type" value="Genomic_DNA"/>
</dbReference>
<evidence type="ECO:0000313" key="9">
    <source>
        <dbReference type="EMBL" id="KAK9161128.1"/>
    </source>
</evidence>
<evidence type="ECO:0000256" key="4">
    <source>
        <dbReference type="ARBA" id="ARBA00022664"/>
    </source>
</evidence>
<evidence type="ECO:0000313" key="10">
    <source>
        <dbReference type="Proteomes" id="UP001420932"/>
    </source>
</evidence>
<comment type="subcellular location">
    <subcellularLocation>
        <location evidence="1">Nucleus</location>
    </subcellularLocation>
</comment>
<accession>A0AAP0KYJ3</accession>
<keyword evidence="6" id="KW-0508">mRNA splicing</keyword>
<keyword evidence="5" id="KW-0747">Spliceosome</keyword>
<sequence>MTEVERRKAKGKQMECAQYLTPLFKFCQKKILPPNIRQGLLIVVECCMKQDYLAAMDLYMKLAIGNAPWPIGVTMVGIHECSAREKTYTNRVAHIMNNETTGNYLQSMKRLMTFYEHKYPAMPWKAIEFNSLANGSDLQSLLFEENVDKNQGSDLKLRLLVSASEAMYLC</sequence>
<dbReference type="Pfam" id="PF02840">
    <property type="entry name" value="Prp18"/>
    <property type="match status" value="1"/>
</dbReference>
<evidence type="ECO:0000256" key="3">
    <source>
        <dbReference type="ARBA" id="ARBA00018242"/>
    </source>
</evidence>
<evidence type="ECO:0000256" key="2">
    <source>
        <dbReference type="ARBA" id="ARBA00008137"/>
    </source>
</evidence>
<dbReference type="GO" id="GO:0005682">
    <property type="term" value="C:U5 snRNP"/>
    <property type="evidence" value="ECO:0007669"/>
    <property type="project" value="TreeGrafter"/>
</dbReference>
<comment type="similarity">
    <text evidence="2">Belongs to the PRP18 family.</text>
</comment>
<dbReference type="PANTHER" id="PTHR13007:SF19">
    <property type="entry name" value="PRE-MRNA-SPLICING FACTOR 18"/>
    <property type="match status" value="1"/>
</dbReference>
<dbReference type="GO" id="GO:0000350">
    <property type="term" value="P:generation of catalytic spliceosome for second transesterification step"/>
    <property type="evidence" value="ECO:0007669"/>
    <property type="project" value="TreeGrafter"/>
</dbReference>
<dbReference type="Proteomes" id="UP001420932">
    <property type="component" value="Unassembled WGS sequence"/>
</dbReference>
<dbReference type="GO" id="GO:0071021">
    <property type="term" value="C:U2-type post-spliceosomal complex"/>
    <property type="evidence" value="ECO:0007669"/>
    <property type="project" value="TreeGrafter"/>
</dbReference>
<dbReference type="AlphaFoldDB" id="A0AAP0KYJ3"/>
<evidence type="ECO:0000256" key="1">
    <source>
        <dbReference type="ARBA" id="ARBA00004123"/>
    </source>
</evidence>
<evidence type="ECO:0000256" key="7">
    <source>
        <dbReference type="ARBA" id="ARBA00023242"/>
    </source>
</evidence>
<proteinExistence type="inferred from homology"/>
<keyword evidence="10" id="KW-1185">Reference proteome</keyword>
<comment type="caution">
    <text evidence="9">The sequence shown here is derived from an EMBL/GenBank/DDBJ whole genome shotgun (WGS) entry which is preliminary data.</text>
</comment>
<gene>
    <name evidence="9" type="ORF">Syun_007469</name>
</gene>
<name>A0AAP0KYJ3_9MAGN</name>
<keyword evidence="7" id="KW-0539">Nucleus</keyword>
<dbReference type="PANTHER" id="PTHR13007">
    <property type="entry name" value="PRE-MRNA SPLICING FACTOR-RELATED"/>
    <property type="match status" value="1"/>
</dbReference>
<organism evidence="9 10">
    <name type="scientific">Stephania yunnanensis</name>
    <dbReference type="NCBI Taxonomy" id="152371"/>
    <lineage>
        <taxon>Eukaryota</taxon>
        <taxon>Viridiplantae</taxon>
        <taxon>Streptophyta</taxon>
        <taxon>Embryophyta</taxon>
        <taxon>Tracheophyta</taxon>
        <taxon>Spermatophyta</taxon>
        <taxon>Magnoliopsida</taxon>
        <taxon>Ranunculales</taxon>
        <taxon>Menispermaceae</taxon>
        <taxon>Menispermoideae</taxon>
        <taxon>Cissampelideae</taxon>
        <taxon>Stephania</taxon>
    </lineage>
</organism>
<evidence type="ECO:0000256" key="6">
    <source>
        <dbReference type="ARBA" id="ARBA00023187"/>
    </source>
</evidence>
<evidence type="ECO:0000256" key="5">
    <source>
        <dbReference type="ARBA" id="ARBA00022728"/>
    </source>
</evidence>
<evidence type="ECO:0000259" key="8">
    <source>
        <dbReference type="Pfam" id="PF02840"/>
    </source>
</evidence>
<dbReference type="InterPro" id="IPR004098">
    <property type="entry name" value="Prp18"/>
</dbReference>
<dbReference type="GO" id="GO:0046540">
    <property type="term" value="C:U4/U6 x U5 tri-snRNP complex"/>
    <property type="evidence" value="ECO:0007669"/>
    <property type="project" value="TreeGrafter"/>
</dbReference>
<dbReference type="InterPro" id="IPR039979">
    <property type="entry name" value="PRPF18"/>
</dbReference>
<feature type="domain" description="Prp18" evidence="8">
    <location>
        <begin position="4"/>
        <end position="120"/>
    </location>
</feature>
<dbReference type="Gene3D" id="1.20.940.10">
    <property type="entry name" value="Functional domain of the splicing factor Prp18"/>
    <property type="match status" value="1"/>
</dbReference>
<reference evidence="9 10" key="1">
    <citation type="submission" date="2024-01" db="EMBL/GenBank/DDBJ databases">
        <title>Genome assemblies of Stephania.</title>
        <authorList>
            <person name="Yang L."/>
        </authorList>
    </citation>
    <scope>NUCLEOTIDE SEQUENCE [LARGE SCALE GENOMIC DNA]</scope>
    <source>
        <strain evidence="9">YNDBR</strain>
        <tissue evidence="9">Leaf</tissue>
    </source>
</reference>
<keyword evidence="4" id="KW-0507">mRNA processing</keyword>
<dbReference type="SUPFAM" id="SSF47938">
    <property type="entry name" value="Functional domain of the splicing factor Prp18"/>
    <property type="match status" value="1"/>
</dbReference>